<dbReference type="CDD" id="cd06137">
    <property type="entry name" value="DEDDh_RNase"/>
    <property type="match status" value="1"/>
</dbReference>
<comment type="function">
    <text evidence="5">Exoribonuclease involved in ribosome biosynthesis. Involved in the processing of ITS1, the internal transcribed spacer localized between the 18S and 5.8S rRNAs.</text>
</comment>
<dbReference type="Proteomes" id="UP001365542">
    <property type="component" value="Unassembled WGS sequence"/>
</dbReference>
<sequence length="456" mass="51593">MPGITTKSQSWSDFAFTSQREEDLRTFVLPKEKYKRYGYRREKFSYEELLHKFEAYCKRCKAFALKPNSGIADYEERLKCKIHPGRKLEQEKAWACCGNTTVTYPGEPTGCQTFPRHDWNTDSPLPRGFWELHVTPPFKQLNNIRSKRARVAVSLDCEMATNRFNQPELIKLTLIDMFTKEVLIDSLVKPQAKIKNMLTSIHGISFKDISAAVSASTAVPGRDAAREKLFEFIGPETMVFVHGGTNDFLCLRWVHPTIVDTQEVESRIKRIGDDELDAWLDDEGTGLEAMCRVRAGVKIRTGTGIHDSLEDAMACRELGVWYASNMAREITLEAEDLVEVTKESKAGKKEAPVLEVSSWPQLSANKPMASIAAVVPKVPVWVSRPVSQVHEIPPQAHELPTQSPPSQPNEPSHVDIKLMWECKVCRVRVPENTILQHRAEASHLNKLIKLVEQRGG</sequence>
<dbReference type="SMART" id="SM00479">
    <property type="entry name" value="EXOIII"/>
    <property type="match status" value="1"/>
</dbReference>
<dbReference type="SUPFAM" id="SSF53098">
    <property type="entry name" value="Ribonuclease H-like"/>
    <property type="match status" value="1"/>
</dbReference>
<keyword evidence="3" id="KW-0378">Hydrolase</keyword>
<dbReference type="AlphaFoldDB" id="A0AAV9XBC6"/>
<dbReference type="PANTHER" id="PTHR12801">
    <property type="entry name" value="RNA EXONUCLEASE REXO1 / RECO3 FAMILY MEMBER-RELATED"/>
    <property type="match status" value="1"/>
</dbReference>
<dbReference type="GO" id="GO:0000027">
    <property type="term" value="P:ribosomal large subunit assembly"/>
    <property type="evidence" value="ECO:0007669"/>
    <property type="project" value="TreeGrafter"/>
</dbReference>
<evidence type="ECO:0000256" key="5">
    <source>
        <dbReference type="ARBA" id="ARBA00025599"/>
    </source>
</evidence>
<gene>
    <name evidence="7" type="ORF">TWF694_010052</name>
</gene>
<feature type="domain" description="Exonuclease" evidence="6">
    <location>
        <begin position="151"/>
        <end position="328"/>
    </location>
</feature>
<dbReference type="InterPro" id="IPR036397">
    <property type="entry name" value="RNaseH_sf"/>
</dbReference>
<keyword evidence="2" id="KW-0540">Nuclease</keyword>
<dbReference type="EMBL" id="JAVHJO010000007">
    <property type="protein sequence ID" value="KAK6538469.1"/>
    <property type="molecule type" value="Genomic_DNA"/>
</dbReference>
<dbReference type="PANTHER" id="PTHR12801:SF45">
    <property type="entry name" value="RNA EXONUCLEASE 4"/>
    <property type="match status" value="1"/>
</dbReference>
<reference evidence="7 8" key="1">
    <citation type="submission" date="2019-10" db="EMBL/GenBank/DDBJ databases">
        <authorList>
            <person name="Palmer J.M."/>
        </authorList>
    </citation>
    <scope>NUCLEOTIDE SEQUENCE [LARGE SCALE GENOMIC DNA]</scope>
    <source>
        <strain evidence="7 8">TWF694</strain>
    </source>
</reference>
<evidence type="ECO:0000256" key="1">
    <source>
        <dbReference type="ARBA" id="ARBA00022552"/>
    </source>
</evidence>
<dbReference type="InterPro" id="IPR047021">
    <property type="entry name" value="REXO1/3/4-like"/>
</dbReference>
<evidence type="ECO:0000256" key="4">
    <source>
        <dbReference type="ARBA" id="ARBA00022839"/>
    </source>
</evidence>
<name>A0AAV9XBC6_9PEZI</name>
<keyword evidence="4" id="KW-0269">Exonuclease</keyword>
<dbReference type="GO" id="GO:0003676">
    <property type="term" value="F:nucleic acid binding"/>
    <property type="evidence" value="ECO:0007669"/>
    <property type="project" value="InterPro"/>
</dbReference>
<dbReference type="GO" id="GO:0006364">
    <property type="term" value="P:rRNA processing"/>
    <property type="evidence" value="ECO:0007669"/>
    <property type="project" value="UniProtKB-KW"/>
</dbReference>
<dbReference type="Gene3D" id="3.30.420.10">
    <property type="entry name" value="Ribonuclease H-like superfamily/Ribonuclease H"/>
    <property type="match status" value="1"/>
</dbReference>
<dbReference type="InterPro" id="IPR012337">
    <property type="entry name" value="RNaseH-like_sf"/>
</dbReference>
<evidence type="ECO:0000256" key="2">
    <source>
        <dbReference type="ARBA" id="ARBA00022722"/>
    </source>
</evidence>
<evidence type="ECO:0000256" key="3">
    <source>
        <dbReference type="ARBA" id="ARBA00022801"/>
    </source>
</evidence>
<protein>
    <recommendedName>
        <fullName evidence="6">Exonuclease domain-containing protein</fullName>
    </recommendedName>
</protein>
<accession>A0AAV9XBC6</accession>
<evidence type="ECO:0000259" key="6">
    <source>
        <dbReference type="SMART" id="SM00479"/>
    </source>
</evidence>
<dbReference type="GO" id="GO:0004527">
    <property type="term" value="F:exonuclease activity"/>
    <property type="evidence" value="ECO:0007669"/>
    <property type="project" value="UniProtKB-KW"/>
</dbReference>
<comment type="caution">
    <text evidence="7">The sequence shown here is derived from an EMBL/GenBank/DDBJ whole genome shotgun (WGS) entry which is preliminary data.</text>
</comment>
<dbReference type="InterPro" id="IPR013520">
    <property type="entry name" value="Ribonucl_H"/>
</dbReference>
<organism evidence="7 8">
    <name type="scientific">Orbilia ellipsospora</name>
    <dbReference type="NCBI Taxonomy" id="2528407"/>
    <lineage>
        <taxon>Eukaryota</taxon>
        <taxon>Fungi</taxon>
        <taxon>Dikarya</taxon>
        <taxon>Ascomycota</taxon>
        <taxon>Pezizomycotina</taxon>
        <taxon>Orbiliomycetes</taxon>
        <taxon>Orbiliales</taxon>
        <taxon>Orbiliaceae</taxon>
        <taxon>Orbilia</taxon>
    </lineage>
</organism>
<proteinExistence type="predicted"/>
<evidence type="ECO:0000313" key="8">
    <source>
        <dbReference type="Proteomes" id="UP001365542"/>
    </source>
</evidence>
<keyword evidence="1" id="KW-0698">rRNA processing</keyword>
<evidence type="ECO:0000313" key="7">
    <source>
        <dbReference type="EMBL" id="KAK6538469.1"/>
    </source>
</evidence>
<keyword evidence="8" id="KW-1185">Reference proteome</keyword>
<dbReference type="GO" id="GO:0005634">
    <property type="term" value="C:nucleus"/>
    <property type="evidence" value="ECO:0007669"/>
    <property type="project" value="TreeGrafter"/>
</dbReference>